<reference evidence="7" key="3">
    <citation type="submission" date="2024-03" db="EMBL/GenBank/DDBJ databases">
        <title>The Genome Sequence of Enterococcus sp. DIV0238c.</title>
        <authorList>
            <consortium name="The Broad Institute Genomics Platform"/>
            <consortium name="The Broad Institute Microbial Omics Core"/>
            <consortium name="The Broad Institute Genomic Center for Infectious Diseases"/>
            <person name="Earl A."/>
            <person name="Manson A."/>
            <person name="Gilmore M."/>
            <person name="Schwartman J."/>
            <person name="Shea T."/>
            <person name="Abouelleil A."/>
            <person name="Cao P."/>
            <person name="Chapman S."/>
            <person name="Cusick C."/>
            <person name="Young S."/>
            <person name="Neafsey D."/>
            <person name="Nusbaum C."/>
            <person name="Birren B."/>
        </authorList>
    </citation>
    <scope>NUCLEOTIDE SEQUENCE</scope>
    <source>
        <strain evidence="7">9D6_DIV0238</strain>
    </source>
</reference>
<dbReference type="InterPro" id="IPR036388">
    <property type="entry name" value="WH-like_DNA-bd_sf"/>
</dbReference>
<sequence length="232" mass="26702">MYDIGFVSFNELDKEKYIEALRNTQLHVNLISKDEAAENANKYDGIIIEENHSQNIGMICELIILIKKESNPFVWVISNRKNNMNHIVYLQLGADGILDEELDFEVSKLFLTNTLNRCKNKDGASIDRKEQSTKSASGSDFHLRPCNYSVVLNGTEINLTKLEFKAIEFLQTQQGVAVSYEEIYKNVWENEGNDKQYRVSNLIFHLRQKIETDAARPVYIKTVRSKGYKLAL</sequence>
<proteinExistence type="predicted"/>
<feature type="DNA-binding region" description="OmpR/PhoB-type" evidence="4">
    <location>
        <begin position="131"/>
        <end position="232"/>
    </location>
</feature>
<keyword evidence="2 4" id="KW-0238">DNA-binding</keyword>
<dbReference type="SUPFAM" id="SSF46894">
    <property type="entry name" value="C-terminal effector domain of the bipartite response regulators"/>
    <property type="match status" value="1"/>
</dbReference>
<evidence type="ECO:0000259" key="5">
    <source>
        <dbReference type="PROSITE" id="PS51755"/>
    </source>
</evidence>
<dbReference type="EMBL" id="CP147246">
    <property type="protein sequence ID" value="WYJ94838.1"/>
    <property type="molecule type" value="Genomic_DNA"/>
</dbReference>
<evidence type="ECO:0000256" key="3">
    <source>
        <dbReference type="ARBA" id="ARBA00023163"/>
    </source>
</evidence>
<dbReference type="InterPro" id="IPR001867">
    <property type="entry name" value="OmpR/PhoB-type_DNA-bd"/>
</dbReference>
<evidence type="ECO:0000313" key="6">
    <source>
        <dbReference type="EMBL" id="OUZ28306.1"/>
    </source>
</evidence>
<evidence type="ECO:0000313" key="8">
    <source>
        <dbReference type="Proteomes" id="UP000196151"/>
    </source>
</evidence>
<evidence type="ECO:0000256" key="1">
    <source>
        <dbReference type="ARBA" id="ARBA00023015"/>
    </source>
</evidence>
<reference evidence="6" key="1">
    <citation type="submission" date="2017-05" db="EMBL/GenBank/DDBJ databases">
        <title>The Genome Sequence of Enterococcus sp. 9D6_DIV0238.</title>
        <authorList>
            <consortium name="The Broad Institute Genomics Platform"/>
            <consortium name="The Broad Institute Genomic Center for Infectious Diseases"/>
            <person name="Earl A."/>
            <person name="Manson A."/>
            <person name="Schwartman J."/>
            <person name="Gilmore M."/>
            <person name="Abouelleil A."/>
            <person name="Cao P."/>
            <person name="Chapman S."/>
            <person name="Cusick C."/>
            <person name="Shea T."/>
            <person name="Young S."/>
            <person name="Neafsey D."/>
            <person name="Nusbaum C."/>
            <person name="Birren B."/>
        </authorList>
    </citation>
    <scope>NUCLEOTIDE SEQUENCE [LARGE SCALE GENOMIC DNA]</scope>
    <source>
        <strain evidence="6">9D6_DIV0238</strain>
    </source>
</reference>
<dbReference type="GO" id="GO:0003677">
    <property type="term" value="F:DNA binding"/>
    <property type="evidence" value="ECO:0007669"/>
    <property type="project" value="UniProtKB-UniRule"/>
</dbReference>
<keyword evidence="1" id="KW-0805">Transcription regulation</keyword>
<dbReference type="Proteomes" id="UP000196151">
    <property type="component" value="Chromosome"/>
</dbReference>
<dbReference type="Gene3D" id="1.10.10.10">
    <property type="entry name" value="Winged helix-like DNA-binding domain superfamily/Winged helix DNA-binding domain"/>
    <property type="match status" value="1"/>
</dbReference>
<dbReference type="InterPro" id="IPR016032">
    <property type="entry name" value="Sig_transdc_resp-reg_C-effctor"/>
</dbReference>
<reference evidence="7" key="2">
    <citation type="submission" date="2017-05" db="EMBL/GenBank/DDBJ databases">
        <authorList>
            <consortium name="The Broad Institute Genomics Platform"/>
            <consortium name="The Broad Institute Genomic Center for Infectious Diseases"/>
            <person name="Earl A."/>
            <person name="Manson A."/>
            <person name="Schwartman J."/>
            <person name="Gilmore M."/>
            <person name="Abouelleil A."/>
            <person name="Cao P."/>
            <person name="Chapman S."/>
            <person name="Cusick C."/>
            <person name="Shea T."/>
            <person name="Young S."/>
            <person name="Neafsey D."/>
            <person name="Nusbaum C."/>
            <person name="Birren B."/>
        </authorList>
    </citation>
    <scope>NUCLEOTIDE SEQUENCE</scope>
    <source>
        <strain evidence="7">9D6_DIV0238</strain>
    </source>
</reference>
<dbReference type="PROSITE" id="PS51755">
    <property type="entry name" value="OMPR_PHOB"/>
    <property type="match status" value="1"/>
</dbReference>
<accession>A0A200ITK6</accession>
<dbReference type="CDD" id="cd00383">
    <property type="entry name" value="trans_reg_C"/>
    <property type="match status" value="1"/>
</dbReference>
<organism evidence="6">
    <name type="scientific">Candidatus Enterococcus dunnyi</name>
    <dbReference type="NCBI Taxonomy" id="1834192"/>
    <lineage>
        <taxon>Bacteria</taxon>
        <taxon>Bacillati</taxon>
        <taxon>Bacillota</taxon>
        <taxon>Bacilli</taxon>
        <taxon>Lactobacillales</taxon>
        <taxon>Enterococcaceae</taxon>
        <taxon>Enterococcus</taxon>
    </lineage>
</organism>
<dbReference type="SMART" id="SM00862">
    <property type="entry name" value="Trans_reg_C"/>
    <property type="match status" value="1"/>
</dbReference>
<evidence type="ECO:0000256" key="4">
    <source>
        <dbReference type="PROSITE-ProRule" id="PRU01091"/>
    </source>
</evidence>
<keyword evidence="8" id="KW-1185">Reference proteome</keyword>
<dbReference type="EMBL" id="NIBQ01000004">
    <property type="protein sequence ID" value="OUZ28306.1"/>
    <property type="molecule type" value="Genomic_DNA"/>
</dbReference>
<dbReference type="OrthoDB" id="9787103at2"/>
<evidence type="ECO:0000313" key="7">
    <source>
        <dbReference type="EMBL" id="WYJ94838.1"/>
    </source>
</evidence>
<name>A0A200ITK6_9ENTE</name>
<dbReference type="GO" id="GO:0000160">
    <property type="term" value="P:phosphorelay signal transduction system"/>
    <property type="evidence" value="ECO:0007669"/>
    <property type="project" value="InterPro"/>
</dbReference>
<keyword evidence="3" id="KW-0804">Transcription</keyword>
<feature type="domain" description="OmpR/PhoB-type" evidence="5">
    <location>
        <begin position="131"/>
        <end position="232"/>
    </location>
</feature>
<protein>
    <recommendedName>
        <fullName evidence="5">OmpR/PhoB-type domain-containing protein</fullName>
    </recommendedName>
</protein>
<evidence type="ECO:0000256" key="2">
    <source>
        <dbReference type="ARBA" id="ARBA00023125"/>
    </source>
</evidence>
<dbReference type="Pfam" id="PF00486">
    <property type="entry name" value="Trans_reg_C"/>
    <property type="match status" value="1"/>
</dbReference>
<gene>
    <name evidence="7" type="ORF">A5889_002380</name>
    <name evidence="6" type="ORF">A5889_003061</name>
</gene>
<dbReference type="GO" id="GO:0006355">
    <property type="term" value="P:regulation of DNA-templated transcription"/>
    <property type="evidence" value="ECO:0007669"/>
    <property type="project" value="InterPro"/>
</dbReference>
<dbReference type="AlphaFoldDB" id="A0A200ITK6"/>